<evidence type="ECO:0000313" key="6">
    <source>
        <dbReference type="Proteomes" id="UP001304895"/>
    </source>
</evidence>
<evidence type="ECO:0000256" key="1">
    <source>
        <dbReference type="ARBA" id="ARBA00001946"/>
    </source>
</evidence>
<evidence type="ECO:0000256" key="4">
    <source>
        <dbReference type="RuleBase" id="RU366034"/>
    </source>
</evidence>
<keyword evidence="3 4" id="KW-0460">Magnesium</keyword>
<reference evidence="5" key="2">
    <citation type="submission" date="2023-05" db="EMBL/GenBank/DDBJ databases">
        <authorList>
            <consortium name="Lawrence Berkeley National Laboratory"/>
            <person name="Steindorff A."/>
            <person name="Hensen N."/>
            <person name="Bonometti L."/>
            <person name="Westerberg I."/>
            <person name="Brannstrom I.O."/>
            <person name="Guillou S."/>
            <person name="Cros-Aarteil S."/>
            <person name="Calhoun S."/>
            <person name="Haridas S."/>
            <person name="Kuo A."/>
            <person name="Mondo S."/>
            <person name="Pangilinan J."/>
            <person name="Riley R."/>
            <person name="Labutti K."/>
            <person name="Andreopoulos B."/>
            <person name="Lipzen A."/>
            <person name="Chen C."/>
            <person name="Yanf M."/>
            <person name="Daum C."/>
            <person name="Ng V."/>
            <person name="Clum A."/>
            <person name="Ohm R."/>
            <person name="Martin F."/>
            <person name="Silar P."/>
            <person name="Natvig D."/>
            <person name="Lalanne C."/>
            <person name="Gautier V."/>
            <person name="Ament-Velasquez S.L."/>
            <person name="Kruys A."/>
            <person name="Hutchinson M.I."/>
            <person name="Powell A.J."/>
            <person name="Barry K."/>
            <person name="Miller A.N."/>
            <person name="Grigoriev I.V."/>
            <person name="Debuchy R."/>
            <person name="Gladieux P."/>
            <person name="Thoren M.H."/>
            <person name="Johannesson H."/>
        </authorList>
    </citation>
    <scope>NUCLEOTIDE SEQUENCE</scope>
    <source>
        <strain evidence="5">CBS 123565</strain>
    </source>
</reference>
<accession>A0AAN6UKU1</accession>
<sequence length="364" mass="40163">MELGNPEKTPSPPLKALHGQRLVIPDLRPVFAAWKQGINPLHGRVKLAVEARLARLIEDKRVLEKLTAVDIGLFAAGWFPDAPYDVLETVAVYCVWTFLWDDAIDGAAMPADGSGDGLPAAEQYCRESLAFVRYHLGLGEPGVPEPAAPTAVCEIFAEVGRRVSKYGGLAEKRVFFEHIKEYMDACVLEYKWRLSGKMPSVGEFFSWRLITFSAYMMLDLTRILSRISLPRDILESNELTAMSLSINKLLIIVNELFSLKKELGEGAIANLIPVTMRALGASLESATRSVIQDISDCIESFDKNALAIRAKAAMHHAPGVENQILQLTKAYQALATTNLNFSIQTPRYGLLEGRQQDGSFVVGL</sequence>
<protein>
    <recommendedName>
        <fullName evidence="4">Terpene synthase</fullName>
        <ecNumber evidence="4">4.2.3.-</ecNumber>
    </recommendedName>
</protein>
<dbReference type="GO" id="GO:0010333">
    <property type="term" value="F:terpene synthase activity"/>
    <property type="evidence" value="ECO:0007669"/>
    <property type="project" value="InterPro"/>
</dbReference>
<comment type="cofactor">
    <cofactor evidence="1 4">
        <name>Mg(2+)</name>
        <dbReference type="ChEBI" id="CHEBI:18420"/>
    </cofactor>
</comment>
<proteinExistence type="inferred from homology"/>
<evidence type="ECO:0000256" key="2">
    <source>
        <dbReference type="ARBA" id="ARBA00006333"/>
    </source>
</evidence>
<dbReference type="EMBL" id="MU853407">
    <property type="protein sequence ID" value="KAK4134773.1"/>
    <property type="molecule type" value="Genomic_DNA"/>
</dbReference>
<dbReference type="SUPFAM" id="SSF48576">
    <property type="entry name" value="Terpenoid synthases"/>
    <property type="match status" value="1"/>
</dbReference>
<dbReference type="PANTHER" id="PTHR35201">
    <property type="entry name" value="TERPENE SYNTHASE"/>
    <property type="match status" value="1"/>
</dbReference>
<dbReference type="Pfam" id="PF19086">
    <property type="entry name" value="Terpene_syn_C_2"/>
    <property type="match status" value="1"/>
</dbReference>
<keyword evidence="4" id="KW-0456">Lyase</keyword>
<dbReference type="InterPro" id="IPR008949">
    <property type="entry name" value="Isoprenoid_synthase_dom_sf"/>
</dbReference>
<dbReference type="InterPro" id="IPR034686">
    <property type="entry name" value="Terpene_cyclase-like_2"/>
</dbReference>
<dbReference type="GO" id="GO:0046872">
    <property type="term" value="F:metal ion binding"/>
    <property type="evidence" value="ECO:0007669"/>
    <property type="project" value="UniProtKB-KW"/>
</dbReference>
<dbReference type="AlphaFoldDB" id="A0AAN6UKU1"/>
<comment type="similarity">
    <text evidence="2 4">Belongs to the terpene synthase family.</text>
</comment>
<dbReference type="PANTHER" id="PTHR35201:SF4">
    <property type="entry name" value="BETA-PINACENE SYNTHASE-RELATED"/>
    <property type="match status" value="1"/>
</dbReference>
<reference evidence="5" key="1">
    <citation type="journal article" date="2023" name="Mol. Phylogenet. Evol.">
        <title>Genome-scale phylogeny and comparative genomics of the fungal order Sordariales.</title>
        <authorList>
            <person name="Hensen N."/>
            <person name="Bonometti L."/>
            <person name="Westerberg I."/>
            <person name="Brannstrom I.O."/>
            <person name="Guillou S."/>
            <person name="Cros-Aarteil S."/>
            <person name="Calhoun S."/>
            <person name="Haridas S."/>
            <person name="Kuo A."/>
            <person name="Mondo S."/>
            <person name="Pangilinan J."/>
            <person name="Riley R."/>
            <person name="LaButti K."/>
            <person name="Andreopoulos B."/>
            <person name="Lipzen A."/>
            <person name="Chen C."/>
            <person name="Yan M."/>
            <person name="Daum C."/>
            <person name="Ng V."/>
            <person name="Clum A."/>
            <person name="Steindorff A."/>
            <person name="Ohm R.A."/>
            <person name="Martin F."/>
            <person name="Silar P."/>
            <person name="Natvig D.O."/>
            <person name="Lalanne C."/>
            <person name="Gautier V."/>
            <person name="Ament-Velasquez S.L."/>
            <person name="Kruys A."/>
            <person name="Hutchinson M.I."/>
            <person name="Powell A.J."/>
            <person name="Barry K."/>
            <person name="Miller A.N."/>
            <person name="Grigoriev I.V."/>
            <person name="Debuchy R."/>
            <person name="Gladieux P."/>
            <person name="Hiltunen Thoren M."/>
            <person name="Johannesson H."/>
        </authorList>
    </citation>
    <scope>NUCLEOTIDE SEQUENCE</scope>
    <source>
        <strain evidence="5">CBS 123565</strain>
    </source>
</reference>
<dbReference type="Proteomes" id="UP001304895">
    <property type="component" value="Unassembled WGS sequence"/>
</dbReference>
<dbReference type="GO" id="GO:0008299">
    <property type="term" value="P:isoprenoid biosynthetic process"/>
    <property type="evidence" value="ECO:0007669"/>
    <property type="project" value="UniProtKB-ARBA"/>
</dbReference>
<dbReference type="EC" id="4.2.3.-" evidence="4"/>
<dbReference type="Gene3D" id="1.10.600.10">
    <property type="entry name" value="Farnesyl Diphosphate Synthase"/>
    <property type="match status" value="1"/>
</dbReference>
<comment type="caution">
    <text evidence="5">The sequence shown here is derived from an EMBL/GenBank/DDBJ whole genome shotgun (WGS) entry which is preliminary data.</text>
</comment>
<keyword evidence="4" id="KW-0479">Metal-binding</keyword>
<name>A0AAN6UKU1_9PEZI</name>
<evidence type="ECO:0000313" key="5">
    <source>
        <dbReference type="EMBL" id="KAK4134773.1"/>
    </source>
</evidence>
<dbReference type="SFLD" id="SFLDS00005">
    <property type="entry name" value="Isoprenoid_Synthase_Type_I"/>
    <property type="match status" value="1"/>
</dbReference>
<organism evidence="5 6">
    <name type="scientific">Trichocladium antarcticum</name>
    <dbReference type="NCBI Taxonomy" id="1450529"/>
    <lineage>
        <taxon>Eukaryota</taxon>
        <taxon>Fungi</taxon>
        <taxon>Dikarya</taxon>
        <taxon>Ascomycota</taxon>
        <taxon>Pezizomycotina</taxon>
        <taxon>Sordariomycetes</taxon>
        <taxon>Sordariomycetidae</taxon>
        <taxon>Sordariales</taxon>
        <taxon>Chaetomiaceae</taxon>
        <taxon>Trichocladium</taxon>
    </lineage>
</organism>
<keyword evidence="6" id="KW-1185">Reference proteome</keyword>
<evidence type="ECO:0000256" key="3">
    <source>
        <dbReference type="ARBA" id="ARBA00022842"/>
    </source>
</evidence>
<dbReference type="SFLD" id="SFLDG01020">
    <property type="entry name" value="Terpene_Cyclase_Like_2"/>
    <property type="match status" value="1"/>
</dbReference>
<gene>
    <name evidence="5" type="ORF">BT67DRAFT_441220</name>
</gene>